<sequence>MASPAGNSVTIDKAYFEALLRRAEFYTAGDHDTVTISRAEYEFLVRSISEYRSLCNALIRGGVTQEVLQILTKGGDNDDQQTEEESGRDCTFDKPQHIPVQLSAPDNTPGFDHSPVPSCFDSHPLRGQEVSQTRDSYSPEEDHDEDQYPRVKTDREETRTDRSLPRDTKRTIHITNLASQMPMRDLINVIRGGRILEAYFRKDHSVIVSFVEGAEEFVRYARKENICVNGRPIHVKWAERQFRLAPHVANKLANGATRNLVIRRGTKKHTEEGIREDMEHIENLIILDIDVRGEDIFLSTNSVHQAMYARTCMMSRAAYKGLRIEWCPDPCGATLPKSKVPRHRNHRFQTAVVDPVSSVVNRYTLLSLDASSSDSGKEKQADQNFPAYGVGLSSNWAESVTA</sequence>
<dbReference type="RefSeq" id="XP_033603744.1">
    <property type="nucleotide sequence ID" value="XM_033746596.1"/>
</dbReference>
<dbReference type="GO" id="GO:0003676">
    <property type="term" value="F:nucleic acid binding"/>
    <property type="evidence" value="ECO:0007669"/>
    <property type="project" value="InterPro"/>
</dbReference>
<evidence type="ECO:0008006" key="4">
    <source>
        <dbReference type="Google" id="ProtNLM"/>
    </source>
</evidence>
<accession>A0A6A6WEZ4</accession>
<name>A0A6A6WEZ4_9PEZI</name>
<dbReference type="AlphaFoldDB" id="A0A6A6WEZ4"/>
<evidence type="ECO:0000313" key="3">
    <source>
        <dbReference type="Proteomes" id="UP000799437"/>
    </source>
</evidence>
<dbReference type="EMBL" id="ML996567">
    <property type="protein sequence ID" value="KAF2761293.1"/>
    <property type="molecule type" value="Genomic_DNA"/>
</dbReference>
<feature type="compositionally biased region" description="Basic and acidic residues" evidence="1">
    <location>
        <begin position="85"/>
        <end position="96"/>
    </location>
</feature>
<organism evidence="2 3">
    <name type="scientific">Pseudovirgaria hyperparasitica</name>
    <dbReference type="NCBI Taxonomy" id="470096"/>
    <lineage>
        <taxon>Eukaryota</taxon>
        <taxon>Fungi</taxon>
        <taxon>Dikarya</taxon>
        <taxon>Ascomycota</taxon>
        <taxon>Pezizomycotina</taxon>
        <taxon>Dothideomycetes</taxon>
        <taxon>Dothideomycetes incertae sedis</taxon>
        <taxon>Acrospermales</taxon>
        <taxon>Acrospermaceae</taxon>
        <taxon>Pseudovirgaria</taxon>
    </lineage>
</organism>
<dbReference type="InterPro" id="IPR035979">
    <property type="entry name" value="RBD_domain_sf"/>
</dbReference>
<protein>
    <recommendedName>
        <fullName evidence="4">RRM domain-containing protein</fullName>
    </recommendedName>
</protein>
<evidence type="ECO:0000256" key="1">
    <source>
        <dbReference type="SAM" id="MobiDB-lite"/>
    </source>
</evidence>
<keyword evidence="3" id="KW-1185">Reference proteome</keyword>
<dbReference type="SUPFAM" id="SSF54928">
    <property type="entry name" value="RNA-binding domain, RBD"/>
    <property type="match status" value="1"/>
</dbReference>
<proteinExistence type="predicted"/>
<feature type="region of interest" description="Disordered" evidence="1">
    <location>
        <begin position="74"/>
        <end position="166"/>
    </location>
</feature>
<reference evidence="2" key="1">
    <citation type="journal article" date="2020" name="Stud. Mycol.">
        <title>101 Dothideomycetes genomes: a test case for predicting lifestyles and emergence of pathogens.</title>
        <authorList>
            <person name="Haridas S."/>
            <person name="Albert R."/>
            <person name="Binder M."/>
            <person name="Bloem J."/>
            <person name="Labutti K."/>
            <person name="Salamov A."/>
            <person name="Andreopoulos B."/>
            <person name="Baker S."/>
            <person name="Barry K."/>
            <person name="Bills G."/>
            <person name="Bluhm B."/>
            <person name="Cannon C."/>
            <person name="Castanera R."/>
            <person name="Culley D."/>
            <person name="Daum C."/>
            <person name="Ezra D."/>
            <person name="Gonzalez J."/>
            <person name="Henrissat B."/>
            <person name="Kuo A."/>
            <person name="Liang C."/>
            <person name="Lipzen A."/>
            <person name="Lutzoni F."/>
            <person name="Magnuson J."/>
            <person name="Mondo S."/>
            <person name="Nolan M."/>
            <person name="Ohm R."/>
            <person name="Pangilinan J."/>
            <person name="Park H.-J."/>
            <person name="Ramirez L."/>
            <person name="Alfaro M."/>
            <person name="Sun H."/>
            <person name="Tritt A."/>
            <person name="Yoshinaga Y."/>
            <person name="Zwiers L.-H."/>
            <person name="Turgeon B."/>
            <person name="Goodwin S."/>
            <person name="Spatafora J."/>
            <person name="Crous P."/>
            <person name="Grigoriev I."/>
        </authorList>
    </citation>
    <scope>NUCLEOTIDE SEQUENCE</scope>
    <source>
        <strain evidence="2">CBS 121739</strain>
    </source>
</reference>
<dbReference type="OrthoDB" id="2935572at2759"/>
<gene>
    <name evidence="2" type="ORF">EJ05DRAFT_497846</name>
</gene>
<evidence type="ECO:0000313" key="2">
    <source>
        <dbReference type="EMBL" id="KAF2761293.1"/>
    </source>
</evidence>
<feature type="compositionally biased region" description="Basic and acidic residues" evidence="1">
    <location>
        <begin position="146"/>
        <end position="166"/>
    </location>
</feature>
<dbReference type="GeneID" id="54487650"/>
<dbReference type="Proteomes" id="UP000799437">
    <property type="component" value="Unassembled WGS sequence"/>
</dbReference>